<dbReference type="Proteomes" id="UP000000305">
    <property type="component" value="Unassembled WGS sequence"/>
</dbReference>
<sequence>QFHKDFTDTSDNGVEFYSGGSIYIRPCGWQRYALKVKGKFSDDIWLQGKTPRADKYSSAEDEWPVSYHGTSYHNGLSIAEEGFKLSKGTRFLYGKGIYSTPDIEVAYLYAMTVNVDGKSYKFVLQNRVNPTNLKKIDKAVTGVGEYWISPNDDDIRPYGFCVREV</sequence>
<dbReference type="HOGENOM" id="CLU_104310_0_0_1"/>
<dbReference type="EMBL" id="GL732538">
    <property type="protein sequence ID" value="EFX82973.1"/>
    <property type="molecule type" value="Genomic_DNA"/>
</dbReference>
<protein>
    <recommendedName>
        <fullName evidence="3">PARP catalytic domain-containing protein</fullName>
    </recommendedName>
</protein>
<evidence type="ECO:0000313" key="2">
    <source>
        <dbReference type="Proteomes" id="UP000000305"/>
    </source>
</evidence>
<gene>
    <name evidence="1" type="ORF">DAPPUDRAFT_5400</name>
</gene>
<feature type="non-terminal residue" evidence="1">
    <location>
        <position position="1"/>
    </location>
</feature>
<dbReference type="eggNOG" id="ENOG502S58G">
    <property type="taxonomic scope" value="Eukaryota"/>
</dbReference>
<keyword evidence="2" id="KW-1185">Reference proteome</keyword>
<dbReference type="PhylomeDB" id="E9GBK9"/>
<name>E9GBK9_DAPPU</name>
<reference evidence="1 2" key="1">
    <citation type="journal article" date="2011" name="Science">
        <title>The ecoresponsive genome of Daphnia pulex.</title>
        <authorList>
            <person name="Colbourne J.K."/>
            <person name="Pfrender M.E."/>
            <person name="Gilbert D."/>
            <person name="Thomas W.K."/>
            <person name="Tucker A."/>
            <person name="Oakley T.H."/>
            <person name="Tokishita S."/>
            <person name="Aerts A."/>
            <person name="Arnold G.J."/>
            <person name="Basu M.K."/>
            <person name="Bauer D.J."/>
            <person name="Caceres C.E."/>
            <person name="Carmel L."/>
            <person name="Casola C."/>
            <person name="Choi J.H."/>
            <person name="Detter J.C."/>
            <person name="Dong Q."/>
            <person name="Dusheyko S."/>
            <person name="Eads B.D."/>
            <person name="Frohlich T."/>
            <person name="Geiler-Samerotte K.A."/>
            <person name="Gerlach D."/>
            <person name="Hatcher P."/>
            <person name="Jogdeo S."/>
            <person name="Krijgsveld J."/>
            <person name="Kriventseva E.V."/>
            <person name="Kultz D."/>
            <person name="Laforsch C."/>
            <person name="Lindquist E."/>
            <person name="Lopez J."/>
            <person name="Manak J.R."/>
            <person name="Muller J."/>
            <person name="Pangilinan J."/>
            <person name="Patwardhan R.P."/>
            <person name="Pitluck S."/>
            <person name="Pritham E.J."/>
            <person name="Rechtsteiner A."/>
            <person name="Rho M."/>
            <person name="Rogozin I.B."/>
            <person name="Sakarya O."/>
            <person name="Salamov A."/>
            <person name="Schaack S."/>
            <person name="Shapiro H."/>
            <person name="Shiga Y."/>
            <person name="Skalitzky C."/>
            <person name="Smith Z."/>
            <person name="Souvorov A."/>
            <person name="Sung W."/>
            <person name="Tang Z."/>
            <person name="Tsuchiya D."/>
            <person name="Tu H."/>
            <person name="Vos H."/>
            <person name="Wang M."/>
            <person name="Wolf Y.I."/>
            <person name="Yamagata H."/>
            <person name="Yamada T."/>
            <person name="Ye Y."/>
            <person name="Shaw J.R."/>
            <person name="Andrews J."/>
            <person name="Crease T.J."/>
            <person name="Tang H."/>
            <person name="Lucas S.M."/>
            <person name="Robertson H.M."/>
            <person name="Bork P."/>
            <person name="Koonin E.V."/>
            <person name="Zdobnov E.M."/>
            <person name="Grigoriev I.V."/>
            <person name="Lynch M."/>
            <person name="Boore J.L."/>
        </authorList>
    </citation>
    <scope>NUCLEOTIDE SEQUENCE [LARGE SCALE GENOMIC DNA]</scope>
</reference>
<dbReference type="PANTHER" id="PTHR36649:SF28">
    <property type="entry name" value="UBIQUITIN-LIKE DOMAIN-CONTAINING PROTEIN"/>
    <property type="match status" value="1"/>
</dbReference>
<organism evidence="1 2">
    <name type="scientific">Daphnia pulex</name>
    <name type="common">Water flea</name>
    <dbReference type="NCBI Taxonomy" id="6669"/>
    <lineage>
        <taxon>Eukaryota</taxon>
        <taxon>Metazoa</taxon>
        <taxon>Ecdysozoa</taxon>
        <taxon>Arthropoda</taxon>
        <taxon>Crustacea</taxon>
        <taxon>Branchiopoda</taxon>
        <taxon>Diplostraca</taxon>
        <taxon>Cladocera</taxon>
        <taxon>Anomopoda</taxon>
        <taxon>Daphniidae</taxon>
        <taxon>Daphnia</taxon>
    </lineage>
</organism>
<evidence type="ECO:0000313" key="1">
    <source>
        <dbReference type="EMBL" id="EFX82973.1"/>
    </source>
</evidence>
<accession>E9GBK9</accession>
<dbReference type="STRING" id="6669.E9GBK9"/>
<evidence type="ECO:0008006" key="3">
    <source>
        <dbReference type="Google" id="ProtNLM"/>
    </source>
</evidence>
<feature type="non-terminal residue" evidence="1">
    <location>
        <position position="165"/>
    </location>
</feature>
<dbReference type="OMA" id="IHIFIHY"/>
<proteinExistence type="predicted"/>
<dbReference type="SUPFAM" id="SSF56399">
    <property type="entry name" value="ADP-ribosylation"/>
    <property type="match status" value="1"/>
</dbReference>
<dbReference type="OrthoDB" id="428577at2759"/>
<dbReference type="Gene3D" id="3.90.175.10">
    <property type="entry name" value="Diphtheria Toxin, domain 1"/>
    <property type="match status" value="1"/>
</dbReference>
<dbReference type="AlphaFoldDB" id="E9GBK9"/>
<dbReference type="KEGG" id="dpx:DAPPUDRAFT_5400"/>
<dbReference type="InParanoid" id="E9GBK9"/>
<dbReference type="PANTHER" id="PTHR36649">
    <property type="entry name" value="UBIQUITIN-LIKE DOMAIN-CONTAINING PROTEIN"/>
    <property type="match status" value="1"/>
</dbReference>